<sequence>MGKLRMSRVKTKGRDPEDYITLTPRQVRNRFLDDSWVKPRWINVAERIFKGKTMQKSVAILLVVALTVAMMFDQAENTSSGRRRRRIAGVVDRQKRTALEGDDPVKDRFEEIPQRLDGEA</sequence>
<reference evidence="3 4" key="2">
    <citation type="submission" date="2025-04" db="UniProtKB">
        <authorList>
            <consortium name="RefSeq"/>
        </authorList>
    </citation>
    <scope>IDENTIFICATION</scope>
    <source>
        <strain evidence="3 4">S238N-H82</strain>
        <tissue evidence="3 4">Testes</tissue>
    </source>
</reference>
<dbReference type="GeneID" id="118414455"/>
<organism evidence="2 4">
    <name type="scientific">Branchiostoma floridae</name>
    <name type="common">Florida lancelet</name>
    <name type="synonym">Amphioxus</name>
    <dbReference type="NCBI Taxonomy" id="7739"/>
    <lineage>
        <taxon>Eukaryota</taxon>
        <taxon>Metazoa</taxon>
        <taxon>Chordata</taxon>
        <taxon>Cephalochordata</taxon>
        <taxon>Leptocardii</taxon>
        <taxon>Amphioxiformes</taxon>
        <taxon>Branchiostomatidae</taxon>
        <taxon>Branchiostoma</taxon>
    </lineage>
</organism>
<evidence type="ECO:0000256" key="1">
    <source>
        <dbReference type="SAM" id="Phobius"/>
    </source>
</evidence>
<dbReference type="RefSeq" id="XP_035674389.1">
    <property type="nucleotide sequence ID" value="XM_035818496.1"/>
</dbReference>
<name>A0A9J7MP78_BRAFL</name>
<gene>
    <name evidence="3 4" type="primary">LOC118414455</name>
</gene>
<keyword evidence="1" id="KW-1133">Transmembrane helix</keyword>
<proteinExistence type="predicted"/>
<feature type="transmembrane region" description="Helical" evidence="1">
    <location>
        <begin position="57"/>
        <end position="75"/>
    </location>
</feature>
<protein>
    <submittedName>
        <fullName evidence="3 4">Uncharacterized protein LOC118414455</fullName>
    </submittedName>
</protein>
<evidence type="ECO:0000313" key="2">
    <source>
        <dbReference type="Proteomes" id="UP000001554"/>
    </source>
</evidence>
<dbReference type="KEGG" id="bfo:118414455"/>
<dbReference type="AlphaFoldDB" id="A0A9J7MP78"/>
<keyword evidence="2" id="KW-1185">Reference proteome</keyword>
<evidence type="ECO:0000313" key="4">
    <source>
        <dbReference type="RefSeq" id="XP_035674390.1"/>
    </source>
</evidence>
<evidence type="ECO:0000313" key="3">
    <source>
        <dbReference type="RefSeq" id="XP_035674389.1"/>
    </source>
</evidence>
<reference evidence="2" key="1">
    <citation type="journal article" date="2020" name="Nat. Ecol. Evol.">
        <title>Deeply conserved synteny resolves early events in vertebrate evolution.</title>
        <authorList>
            <person name="Simakov O."/>
            <person name="Marletaz F."/>
            <person name="Yue J.X."/>
            <person name="O'Connell B."/>
            <person name="Jenkins J."/>
            <person name="Brandt A."/>
            <person name="Calef R."/>
            <person name="Tung C.H."/>
            <person name="Huang T.K."/>
            <person name="Schmutz J."/>
            <person name="Satoh N."/>
            <person name="Yu J.K."/>
            <person name="Putnam N.H."/>
            <person name="Green R.E."/>
            <person name="Rokhsar D.S."/>
        </authorList>
    </citation>
    <scope>NUCLEOTIDE SEQUENCE [LARGE SCALE GENOMIC DNA]</scope>
    <source>
        <strain evidence="2">S238N-H82</strain>
    </source>
</reference>
<accession>A0A9J7MP78</accession>
<dbReference type="RefSeq" id="XP_035674390.1">
    <property type="nucleotide sequence ID" value="XM_035818497.1"/>
</dbReference>
<keyword evidence="1" id="KW-0472">Membrane</keyword>
<keyword evidence="1" id="KW-0812">Transmembrane</keyword>
<dbReference type="Proteomes" id="UP000001554">
    <property type="component" value="Chromosome 4"/>
</dbReference>